<protein>
    <submittedName>
        <fullName evidence="4">AsIV-cont00026-ORF1</fullName>
    </submittedName>
</protein>
<dbReference type="EMBL" id="KC752232">
    <property type="protein sequence ID" value="AGQ20140.1"/>
    <property type="molecule type" value="Genomic_DNA"/>
</dbReference>
<dbReference type="PANTHER" id="PTHR19134">
    <property type="entry name" value="RECEPTOR-TYPE TYROSINE-PROTEIN PHOSPHATASE"/>
    <property type="match status" value="1"/>
</dbReference>
<reference evidence="4" key="1">
    <citation type="journal article" date="2013" name="J. Gen. Virol.">
        <title>Ultrastructural and genomic characterization of a second banchine polydnavirus confirms the existence of shared features within this ichnovirus lineage.</title>
        <authorList>
            <person name="Djoumad A."/>
            <person name="Stoltz D."/>
            <person name="Beliveau C."/>
            <person name="Boyle B."/>
            <person name="Kuhn L."/>
            <person name="Cusson M."/>
        </authorList>
    </citation>
    <scope>NUCLEOTIDE SEQUENCE</scope>
</reference>
<comment type="similarity">
    <text evidence="1">Belongs to the protein-tyrosine phosphatase family.</text>
</comment>
<dbReference type="Pfam" id="PF00102">
    <property type="entry name" value="Y_phosphatase"/>
    <property type="match status" value="1"/>
</dbReference>
<evidence type="ECO:0000259" key="2">
    <source>
        <dbReference type="PROSITE" id="PS50055"/>
    </source>
</evidence>
<dbReference type="InterPro" id="IPR029021">
    <property type="entry name" value="Prot-tyrosine_phosphatase-like"/>
</dbReference>
<evidence type="ECO:0000259" key="3">
    <source>
        <dbReference type="PROSITE" id="PS50056"/>
    </source>
</evidence>
<dbReference type="GO" id="GO:0004725">
    <property type="term" value="F:protein tyrosine phosphatase activity"/>
    <property type="evidence" value="ECO:0007669"/>
    <property type="project" value="InterPro"/>
</dbReference>
<dbReference type="InterPro" id="IPR003595">
    <property type="entry name" value="Tyr_Pase_cat"/>
</dbReference>
<dbReference type="PROSITE" id="PS50055">
    <property type="entry name" value="TYR_PHOSPHATASE_PTP"/>
    <property type="match status" value="1"/>
</dbReference>
<evidence type="ECO:0000256" key="1">
    <source>
        <dbReference type="ARBA" id="ARBA00009580"/>
    </source>
</evidence>
<dbReference type="PANTHER" id="PTHR19134:SF534">
    <property type="entry name" value="LD27988P"/>
    <property type="match status" value="1"/>
</dbReference>
<dbReference type="Gene3D" id="3.90.190.10">
    <property type="entry name" value="Protein tyrosine phosphatase superfamily"/>
    <property type="match status" value="1"/>
</dbReference>
<dbReference type="SMART" id="SM00404">
    <property type="entry name" value="PTPc_motif"/>
    <property type="match status" value="1"/>
</dbReference>
<dbReference type="InterPro" id="IPR000387">
    <property type="entry name" value="Tyr_Pase_dom"/>
</dbReference>
<feature type="domain" description="Tyrosine specific protein phosphatases" evidence="3">
    <location>
        <begin position="223"/>
        <end position="300"/>
    </location>
</feature>
<dbReference type="InterPro" id="IPR050348">
    <property type="entry name" value="Protein-Tyr_Phosphatase"/>
</dbReference>
<organism evidence="4">
    <name type="scientific">Apophua simplicipes ichnovirus</name>
    <dbReference type="NCBI Taxonomy" id="1329648"/>
    <lineage>
        <taxon>Viruses</taxon>
        <taxon>Viruses incertae sedis</taxon>
        <taxon>Polydnaviriformidae</taxon>
        <taxon>Ichnoviriform</taxon>
    </lineage>
</organism>
<dbReference type="InterPro" id="IPR000242">
    <property type="entry name" value="PTP_cat"/>
</dbReference>
<accession>S5DSY2</accession>
<dbReference type="PROSITE" id="PS50056">
    <property type="entry name" value="TYR_PHOSPHATASE_2"/>
    <property type="match status" value="1"/>
</dbReference>
<name>S5DSY2_9VIRU</name>
<proteinExistence type="inferred from homology"/>
<evidence type="ECO:0000313" key="4">
    <source>
        <dbReference type="EMBL" id="AGQ20140.1"/>
    </source>
</evidence>
<sequence length="314" mass="36976">MVDYMKRSISAFLGTECSMVLDELYRRDAALRLEYENIVRGTSNFFDSSRFELPELLWTTFFHKTENRSKNRCEDVPCWDLTRVNLSYFGPAASPNTSYIHANYVTNYNFKQKFIATQSPLPETMIDFFNMIWQNNCRIIVVLTEIFENGLYEINPYWRTQLGVRKYEKYRVTTMRIDDQGDYKKYYLKLRNRAVPEEHRIITLYHFTKWPAEGIPSNNIGILAFIATINSEMLNCFRKVPRMGPIVVHGDAGVGRTGTYCAIDICFERWIKTGRVDAFNTVKRLRTERHSSVTTPEQYIFIFRVLKRLVTTKV</sequence>
<dbReference type="PRINTS" id="PR00700">
    <property type="entry name" value="PRTYPHPHTASE"/>
</dbReference>
<dbReference type="SUPFAM" id="SSF52799">
    <property type="entry name" value="(Phosphotyrosine protein) phosphatases II"/>
    <property type="match status" value="1"/>
</dbReference>
<feature type="domain" description="Tyrosine-protein phosphatase" evidence="2">
    <location>
        <begin position="31"/>
        <end position="309"/>
    </location>
</feature>
<dbReference type="SMART" id="SM00194">
    <property type="entry name" value="PTPc"/>
    <property type="match status" value="1"/>
</dbReference>